<feature type="compositionally biased region" description="Pro residues" evidence="1">
    <location>
        <begin position="317"/>
        <end position="328"/>
    </location>
</feature>
<dbReference type="AlphaFoldDB" id="A0A0D6EH49"/>
<dbReference type="PANTHER" id="PTHR46007">
    <property type="entry name" value="MEDIATOR OF RNA POLYMERASE II TRANSCRIPTION SUBUNIT 12"/>
    <property type="match status" value="1"/>
</dbReference>
<keyword evidence="3" id="KW-1185">Reference proteome</keyword>
<feature type="compositionally biased region" description="Polar residues" evidence="1">
    <location>
        <begin position="272"/>
        <end position="296"/>
    </location>
</feature>
<feature type="non-terminal residue" evidence="2">
    <location>
        <position position="800"/>
    </location>
</feature>
<dbReference type="GO" id="GO:0003713">
    <property type="term" value="F:transcription coactivator activity"/>
    <property type="evidence" value="ECO:0007669"/>
    <property type="project" value="TreeGrafter"/>
</dbReference>
<feature type="compositionally biased region" description="Low complexity" evidence="1">
    <location>
        <begin position="761"/>
        <end position="785"/>
    </location>
</feature>
<gene>
    <name evidence="2" type="primary">SPOSA6832_00397</name>
</gene>
<sequence>MLNGLANIQPRHSSLQALHPHTRVPCSLIHHPLDRPRQPIPTSDDLASSEVRPCYRPRAIEPRRTVPASNTFRGTAPLSSPERLVPQLLITCVTPTSHAIPINPFLPPSAFLSALPSFIRKPARPASTLWQSSTGMLRAIKLARQRLVDGALAGAGGEGRAQLPKYVVVISGTDVENAPGDEFWPEDDEGEDKWESVAKTFTRGQHLTTLFSLISLGSTPNLEAFWQASSAKFPPHLIYNSTAQTPAPGLNFPLLSTSHACFLIGFHNANRPTQQPTAAASTSQPVQGATPTSSTKRPAPSSPIVSTATKKSKANPPSVPPSTSPPQPAAAFLTGNAISKQQPTPPNSFRSSVQPPTTIQQSPLQRTNSPAMLALPGGLTNESLQQYINDMKASAARAGQPPPTAQDIQAAAMTAYTNAQRSGSTGTQLQPLPQVTPRSTSASLPQQQQQAQQTPPQLNQAQINALPPIPADTKAKIEAHLNTIRQRVTSGAMSQEEAATQVRRLQDLANQCVFCCIGELAERANALANQGQGLGLNIPIAPPQRPHSRQPSLQPPAPNPATLPQQNLPQPPQPARRDSSDGNRPRTIWRGAISWAFNEGSGARSEYTMYCSAAPMQASAVRDLYVSGVSFLLENGTSLTSGSNVYSADVKLPTSFKISSLTQIKMQALQELANKHTLPAISIVPIPSSALPQELRDRQGSQHNNEALYTMFAQSMEHRSNCGVVRFPGTPNGLVLVAVPKQDKLLGIVFSKIALPAEWAQQPGTSSSSTPSTGPRSRSSSQQQPQPQPPQVVGLPSAQS</sequence>
<proteinExistence type="predicted"/>
<feature type="region of interest" description="Disordered" evidence="1">
    <location>
        <begin position="59"/>
        <end position="78"/>
    </location>
</feature>
<feature type="region of interest" description="Disordered" evidence="1">
    <location>
        <begin position="760"/>
        <end position="800"/>
    </location>
</feature>
<protein>
    <submittedName>
        <fullName evidence="2">SPOSA6832_00397-mRNA-1:cds</fullName>
    </submittedName>
</protein>
<evidence type="ECO:0000313" key="3">
    <source>
        <dbReference type="Proteomes" id="UP000243876"/>
    </source>
</evidence>
<dbReference type="PANTHER" id="PTHR46007:SF8">
    <property type="entry name" value="C2H2-TYPE DOMAIN-CONTAINING PROTEIN"/>
    <property type="match status" value="1"/>
</dbReference>
<feature type="non-terminal residue" evidence="2">
    <location>
        <position position="1"/>
    </location>
</feature>
<feature type="compositionally biased region" description="Polar residues" evidence="1">
    <location>
        <begin position="336"/>
        <end position="369"/>
    </location>
</feature>
<accession>A0A0D6EH49</accession>
<name>A0A0D6EH49_SPOSA</name>
<organism evidence="2 3">
    <name type="scientific">Sporidiobolus salmonicolor</name>
    <name type="common">Yeast-like fungus</name>
    <name type="synonym">Sporobolomyces salmonicolor</name>
    <dbReference type="NCBI Taxonomy" id="5005"/>
    <lineage>
        <taxon>Eukaryota</taxon>
        <taxon>Fungi</taxon>
        <taxon>Dikarya</taxon>
        <taxon>Basidiomycota</taxon>
        <taxon>Pucciniomycotina</taxon>
        <taxon>Microbotryomycetes</taxon>
        <taxon>Sporidiobolales</taxon>
        <taxon>Sporidiobolaceae</taxon>
        <taxon>Sporobolomyces</taxon>
    </lineage>
</organism>
<feature type="compositionally biased region" description="Low complexity" evidence="1">
    <location>
        <begin position="439"/>
        <end position="458"/>
    </location>
</feature>
<dbReference type="InterPro" id="IPR051647">
    <property type="entry name" value="Mediator_comp_sub12"/>
</dbReference>
<dbReference type="EMBL" id="CENE01000001">
    <property type="protein sequence ID" value="CEQ38905.1"/>
    <property type="molecule type" value="Genomic_DNA"/>
</dbReference>
<reference evidence="3" key="1">
    <citation type="submission" date="2015-02" db="EMBL/GenBank/DDBJ databases">
        <authorList>
            <person name="Gon?alves P."/>
        </authorList>
    </citation>
    <scope>NUCLEOTIDE SEQUENCE [LARGE SCALE GENOMIC DNA]</scope>
</reference>
<feature type="region of interest" description="Disordered" evidence="1">
    <location>
        <begin position="537"/>
        <end position="585"/>
    </location>
</feature>
<feature type="region of interest" description="Disordered" evidence="1">
    <location>
        <begin position="272"/>
        <end position="369"/>
    </location>
</feature>
<feature type="region of interest" description="Disordered" evidence="1">
    <location>
        <begin position="417"/>
        <end position="458"/>
    </location>
</feature>
<dbReference type="GO" id="GO:0045944">
    <property type="term" value="P:positive regulation of transcription by RNA polymerase II"/>
    <property type="evidence" value="ECO:0007669"/>
    <property type="project" value="TreeGrafter"/>
</dbReference>
<dbReference type="Proteomes" id="UP000243876">
    <property type="component" value="Unassembled WGS sequence"/>
</dbReference>
<evidence type="ECO:0000313" key="2">
    <source>
        <dbReference type="EMBL" id="CEQ38905.1"/>
    </source>
</evidence>
<dbReference type="GO" id="GO:0016592">
    <property type="term" value="C:mediator complex"/>
    <property type="evidence" value="ECO:0007669"/>
    <property type="project" value="TreeGrafter"/>
</dbReference>
<feature type="compositionally biased region" description="Polar residues" evidence="1">
    <location>
        <begin position="417"/>
        <end position="438"/>
    </location>
</feature>
<dbReference type="OrthoDB" id="124855at2759"/>
<evidence type="ECO:0000256" key="1">
    <source>
        <dbReference type="SAM" id="MobiDB-lite"/>
    </source>
</evidence>
<feature type="compositionally biased region" description="Basic and acidic residues" evidence="1">
    <location>
        <begin position="575"/>
        <end position="584"/>
    </location>
</feature>